<feature type="transmembrane region" description="Helical" evidence="6">
    <location>
        <begin position="144"/>
        <end position="167"/>
    </location>
</feature>
<dbReference type="InterPro" id="IPR002293">
    <property type="entry name" value="AA/rel_permease1"/>
</dbReference>
<keyword evidence="2" id="KW-1003">Cell membrane</keyword>
<evidence type="ECO:0000256" key="4">
    <source>
        <dbReference type="ARBA" id="ARBA00022989"/>
    </source>
</evidence>
<evidence type="ECO:0000256" key="3">
    <source>
        <dbReference type="ARBA" id="ARBA00022692"/>
    </source>
</evidence>
<feature type="transmembrane region" description="Helical" evidence="6">
    <location>
        <begin position="42"/>
        <end position="62"/>
    </location>
</feature>
<evidence type="ECO:0000256" key="2">
    <source>
        <dbReference type="ARBA" id="ARBA00022475"/>
    </source>
</evidence>
<evidence type="ECO:0000256" key="1">
    <source>
        <dbReference type="ARBA" id="ARBA00004651"/>
    </source>
</evidence>
<organism evidence="7 8">
    <name type="scientific">Marine Group I thaumarchaeote SCGC AAA799-N04</name>
    <dbReference type="NCBI Taxonomy" id="1502293"/>
    <lineage>
        <taxon>Archaea</taxon>
        <taxon>Nitrososphaerota</taxon>
        <taxon>Marine Group I</taxon>
    </lineage>
</organism>
<dbReference type="Pfam" id="PF13520">
    <property type="entry name" value="AA_permease_2"/>
    <property type="match status" value="1"/>
</dbReference>
<keyword evidence="4 6" id="KW-1133">Transmembrane helix</keyword>
<comment type="caution">
    <text evidence="7">The sequence shown here is derived from an EMBL/GenBank/DDBJ whole genome shotgun (WGS) entry which is preliminary data.</text>
</comment>
<sequence>MSELHRHMGLFHLTMYGVGLILGAGIYVLIGEAAGFAGNSMWISFLLGAIVAIFAGLSYAELSALFPKAAAEYTFVKNAFKNNFFGFIIGWLTAITSIIVAATVSLGFGGYLTQFIDLPITIGAVFLIIILSIVNFIGIKESAWANTIFALITAAGLVLIIFLGFSIEPVETIDYFEAPNGITGIILAFVLIFFAFIGFEDMANVAEEVRKPKKTIPRAIILSIVITAIIYILVSLASIRILNWEDLAASSAPLADVAHSAIGTNGSVTLSLIALFATASTVLITLVAGARILYGMAKSKSLPEFLGRVHAKTKTPWIAVIAILVTSIGFAFVGDIVIIANIVVFAVVITFAAINLAVIVLRYTEPVLERPFRVPVNIGKFPILPLFGFGTTVYMALQFEVEVVLVGLAIIGIGSVLYIILKRRKDFMITTVIAIPTIPIPIPIYPISICCSVSSKLFTESFSSPISSINAVCPSIICWTVISEGSGNSMYERSATFGGCIDKLIGVSLIDPKMFAW</sequence>
<feature type="transmembrane region" description="Helical" evidence="6">
    <location>
        <begin position="272"/>
        <end position="294"/>
    </location>
</feature>
<dbReference type="Gene3D" id="1.20.1740.10">
    <property type="entry name" value="Amino acid/polyamine transporter I"/>
    <property type="match status" value="1"/>
</dbReference>
<feature type="transmembrane region" description="Helical" evidence="6">
    <location>
        <begin position="9"/>
        <end position="30"/>
    </location>
</feature>
<dbReference type="PATRIC" id="fig|1502293.3.peg.1672"/>
<feature type="transmembrane region" description="Helical" evidence="6">
    <location>
        <begin position="338"/>
        <end position="361"/>
    </location>
</feature>
<evidence type="ECO:0000256" key="6">
    <source>
        <dbReference type="SAM" id="Phobius"/>
    </source>
</evidence>
<dbReference type="PANTHER" id="PTHR42770">
    <property type="entry name" value="AMINO ACID TRANSPORTER-RELATED"/>
    <property type="match status" value="1"/>
</dbReference>
<keyword evidence="8" id="KW-1185">Reference proteome</keyword>
<dbReference type="PIRSF" id="PIRSF006060">
    <property type="entry name" value="AA_transporter"/>
    <property type="match status" value="1"/>
</dbReference>
<name>A0A081RKR6_9ARCH</name>
<evidence type="ECO:0000313" key="7">
    <source>
        <dbReference type="EMBL" id="KEQ55789.1"/>
    </source>
</evidence>
<evidence type="ECO:0000256" key="5">
    <source>
        <dbReference type="ARBA" id="ARBA00023136"/>
    </source>
</evidence>
<dbReference type="AlphaFoldDB" id="A0A081RKR6"/>
<dbReference type="GO" id="GO:0005886">
    <property type="term" value="C:plasma membrane"/>
    <property type="evidence" value="ECO:0007669"/>
    <property type="project" value="UniProtKB-SubCell"/>
</dbReference>
<feature type="transmembrane region" description="Helical" evidence="6">
    <location>
        <begin position="220"/>
        <end position="242"/>
    </location>
</feature>
<feature type="transmembrane region" description="Helical" evidence="6">
    <location>
        <begin position="83"/>
        <end position="112"/>
    </location>
</feature>
<feature type="transmembrane region" description="Helical" evidence="6">
    <location>
        <begin position="381"/>
        <end position="397"/>
    </location>
</feature>
<accession>A0A081RKR6</accession>
<dbReference type="GO" id="GO:0022857">
    <property type="term" value="F:transmembrane transporter activity"/>
    <property type="evidence" value="ECO:0007669"/>
    <property type="project" value="InterPro"/>
</dbReference>
<evidence type="ECO:0000313" key="8">
    <source>
        <dbReference type="Proteomes" id="UP000028059"/>
    </source>
</evidence>
<reference evidence="7 8" key="1">
    <citation type="submission" date="2014-06" db="EMBL/GenBank/DDBJ databases">
        <authorList>
            <person name="Ngugi D.K."/>
            <person name="Blom J."/>
            <person name="Alam I."/>
            <person name="Rashid M."/>
            <person name="Ba Alawi W."/>
            <person name="Zhang G."/>
            <person name="Hikmawan T."/>
            <person name="Guan Y."/>
            <person name="Antunes A."/>
            <person name="Siam R."/>
            <person name="ElDorry H."/>
            <person name="Bajic V."/>
            <person name="Stingl U."/>
        </authorList>
    </citation>
    <scope>NUCLEOTIDE SEQUENCE [LARGE SCALE GENOMIC DNA]</scope>
    <source>
        <strain evidence="7">SCGC AAA799-N04</strain>
    </source>
</reference>
<feature type="transmembrane region" description="Helical" evidence="6">
    <location>
        <begin position="315"/>
        <end position="332"/>
    </location>
</feature>
<dbReference type="Proteomes" id="UP000028059">
    <property type="component" value="Unassembled WGS sequence"/>
</dbReference>
<feature type="transmembrane region" description="Helical" evidence="6">
    <location>
        <begin position="118"/>
        <end position="137"/>
    </location>
</feature>
<dbReference type="EMBL" id="JOKN01000069">
    <property type="protein sequence ID" value="KEQ55789.1"/>
    <property type="molecule type" value="Genomic_DNA"/>
</dbReference>
<gene>
    <name evidence="7" type="primary">ybeC</name>
    <name evidence="7" type="ORF">AAA799N04_01824</name>
</gene>
<keyword evidence="5 6" id="KW-0472">Membrane</keyword>
<proteinExistence type="predicted"/>
<comment type="subcellular location">
    <subcellularLocation>
        <location evidence="1">Cell membrane</location>
        <topology evidence="1">Multi-pass membrane protein</topology>
    </subcellularLocation>
</comment>
<protein>
    <submittedName>
        <fullName evidence="7">Putative amino acid-proton symporter YbeC protein</fullName>
    </submittedName>
</protein>
<dbReference type="PANTHER" id="PTHR42770:SF11">
    <property type="entry name" value="INNER MEMBRANE TRANSPORT PROTEIN YBAT"/>
    <property type="match status" value="1"/>
</dbReference>
<dbReference type="InterPro" id="IPR050367">
    <property type="entry name" value="APC_superfamily"/>
</dbReference>
<feature type="transmembrane region" description="Helical" evidence="6">
    <location>
        <begin position="179"/>
        <end position="199"/>
    </location>
</feature>
<keyword evidence="3 6" id="KW-0812">Transmembrane</keyword>
<feature type="transmembrane region" description="Helical" evidence="6">
    <location>
        <begin position="403"/>
        <end position="421"/>
    </location>
</feature>